<dbReference type="PANTHER" id="PTHR42946">
    <property type="entry name" value="PHOSPHOHEXOSE MUTASE"/>
    <property type="match status" value="1"/>
</dbReference>
<name>A0A841RDJ8_9SPIO</name>
<dbReference type="Gene3D" id="3.40.120.10">
    <property type="entry name" value="Alpha-D-Glucose-1,6-Bisphosphate, subunit A, domain 3"/>
    <property type="match status" value="3"/>
</dbReference>
<feature type="domain" description="Alpha-D-phosphohexomutase alpha/beta/alpha" evidence="4">
    <location>
        <begin position="66"/>
        <end position="183"/>
    </location>
</feature>
<dbReference type="GO" id="GO:0005975">
    <property type="term" value="P:carbohydrate metabolic process"/>
    <property type="evidence" value="ECO:0007669"/>
    <property type="project" value="InterPro"/>
</dbReference>
<reference evidence="5 6" key="1">
    <citation type="submission" date="2020-08" db="EMBL/GenBank/DDBJ databases">
        <title>Genomic Encyclopedia of Type Strains, Phase IV (KMG-IV): sequencing the most valuable type-strain genomes for metagenomic binning, comparative biology and taxonomic classification.</title>
        <authorList>
            <person name="Goeker M."/>
        </authorList>
    </citation>
    <scope>NUCLEOTIDE SEQUENCE [LARGE SCALE GENOMIC DNA]</scope>
    <source>
        <strain evidence="5 6">DSM 2461</strain>
    </source>
</reference>
<protein>
    <submittedName>
        <fullName evidence="5">Phosphomannomutase</fullName>
    </submittedName>
</protein>
<dbReference type="Proteomes" id="UP000587760">
    <property type="component" value="Unassembled WGS sequence"/>
</dbReference>
<dbReference type="PANTHER" id="PTHR42946:SF1">
    <property type="entry name" value="PHOSPHOGLUCOMUTASE (ALPHA-D-GLUCOSE-1,6-BISPHOSPHATE-DEPENDENT)"/>
    <property type="match status" value="1"/>
</dbReference>
<evidence type="ECO:0000256" key="3">
    <source>
        <dbReference type="ARBA" id="ARBA00022553"/>
    </source>
</evidence>
<sequence length="630" mass="69169">MPVIKDKKTDLTIIDTDKIPFGKDRPDLSEVADALKPMILSASGWRKVFAASGDEESREAGLTGADKVLAGAMAFVFAPFLKKQSGKNSPVVTIAMDSRPTGPALADILTRVFLALGVEVQYHFISAAPEAMAWAGRSGRTDGFAYISASHNPVGHNGIKFGLNTGGVLDGQQSAELISRFKDVLSSEEQIEDIMELADTADRDLLEKTCNQSSYWKKESYGNYKIFTDRVISGSDDPDEQQKILEAISAAAEKSPVGIIAEHNGSARSLSIDKEYLESLNILVKTLNDKPGLFVHRIVPEGFSLDLCREELEKAHSENPAYQLGYVPDCDGDRGNLVYIDESGEAKILEAQEVFALSVLAELAFQEWTGLSSGKTAVSVNGPTSLRIEAIAGKFGAEVHRAEVGEANVVNLAVSLREKGYNVPILGEGSNGGNITYPAAVRDPLNTAGAMLKLLSLKTVEEKPGLFEIWCRKSGQMDKFVRNCTLSDIIKTLPVYTTTSAFEDQAIMRIKTESHGELKKRYEENFPREWESRRSELNKRLGITSWEEINNEGIHSRTGVGPQYRSGAEKGGLKILFRNKAGDAVSYIWMRGSGTEPVFRVLADVKGNNREMEQYLLNWQREMIALADKD</sequence>
<dbReference type="InterPro" id="IPR050060">
    <property type="entry name" value="Phosphoglucosamine_mutase"/>
</dbReference>
<evidence type="ECO:0000256" key="2">
    <source>
        <dbReference type="ARBA" id="ARBA00010231"/>
    </source>
</evidence>
<dbReference type="SUPFAM" id="SSF53738">
    <property type="entry name" value="Phosphoglucomutase, first 3 domains"/>
    <property type="match status" value="1"/>
</dbReference>
<dbReference type="RefSeq" id="WP_184747316.1">
    <property type="nucleotide sequence ID" value="NZ_JACHGJ010000005.1"/>
</dbReference>
<dbReference type="GO" id="GO:0004615">
    <property type="term" value="F:phosphomannomutase activity"/>
    <property type="evidence" value="ECO:0007669"/>
    <property type="project" value="TreeGrafter"/>
</dbReference>
<comment type="caution">
    <text evidence="5">The sequence shown here is derived from an EMBL/GenBank/DDBJ whole genome shotgun (WGS) entry which is preliminary data.</text>
</comment>
<dbReference type="EMBL" id="JACHGJ010000005">
    <property type="protein sequence ID" value="MBB6481070.1"/>
    <property type="molecule type" value="Genomic_DNA"/>
</dbReference>
<organism evidence="5 6">
    <name type="scientific">Spirochaeta isovalerica</name>
    <dbReference type="NCBI Taxonomy" id="150"/>
    <lineage>
        <taxon>Bacteria</taxon>
        <taxon>Pseudomonadati</taxon>
        <taxon>Spirochaetota</taxon>
        <taxon>Spirochaetia</taxon>
        <taxon>Spirochaetales</taxon>
        <taxon>Spirochaetaceae</taxon>
        <taxon>Spirochaeta</taxon>
    </lineage>
</organism>
<evidence type="ECO:0000313" key="6">
    <source>
        <dbReference type="Proteomes" id="UP000587760"/>
    </source>
</evidence>
<evidence type="ECO:0000259" key="4">
    <source>
        <dbReference type="Pfam" id="PF02878"/>
    </source>
</evidence>
<gene>
    <name evidence="5" type="ORF">HNR50_002743</name>
</gene>
<comment type="cofactor">
    <cofactor evidence="1">
        <name>Mg(2+)</name>
        <dbReference type="ChEBI" id="CHEBI:18420"/>
    </cofactor>
</comment>
<dbReference type="AlphaFoldDB" id="A0A841RDJ8"/>
<dbReference type="InterPro" id="IPR016055">
    <property type="entry name" value="A-D-PHexomutase_a/b/a-I/II/III"/>
</dbReference>
<dbReference type="Pfam" id="PF02878">
    <property type="entry name" value="PGM_PMM_I"/>
    <property type="match status" value="1"/>
</dbReference>
<keyword evidence="3" id="KW-0597">Phosphoprotein</keyword>
<proteinExistence type="inferred from homology"/>
<dbReference type="InterPro" id="IPR005844">
    <property type="entry name" value="A-D-PHexomutase_a/b/a-I"/>
</dbReference>
<comment type="similarity">
    <text evidence="2">Belongs to the phosphohexose mutase family.</text>
</comment>
<accession>A0A841RDJ8</accession>
<evidence type="ECO:0000256" key="1">
    <source>
        <dbReference type="ARBA" id="ARBA00001946"/>
    </source>
</evidence>
<evidence type="ECO:0000313" key="5">
    <source>
        <dbReference type="EMBL" id="MBB6481070.1"/>
    </source>
</evidence>
<keyword evidence="6" id="KW-1185">Reference proteome</keyword>